<dbReference type="GO" id="GO:0007131">
    <property type="term" value="P:reciprocal meiotic recombination"/>
    <property type="evidence" value="ECO:0007669"/>
    <property type="project" value="TreeGrafter"/>
</dbReference>
<dbReference type="InterPro" id="IPR036187">
    <property type="entry name" value="DNA_mismatch_repair_MutS_sf"/>
</dbReference>
<dbReference type="GO" id="GO:0140664">
    <property type="term" value="F:ATP-dependent DNA damage sensor activity"/>
    <property type="evidence" value="ECO:0007669"/>
    <property type="project" value="InterPro"/>
</dbReference>
<feature type="compositionally biased region" description="Polar residues" evidence="2">
    <location>
        <begin position="7"/>
        <end position="30"/>
    </location>
</feature>
<dbReference type="SMART" id="SM00533">
    <property type="entry name" value="MUTSd"/>
    <property type="match status" value="1"/>
</dbReference>
<dbReference type="Proteomes" id="UP001385951">
    <property type="component" value="Unassembled WGS sequence"/>
</dbReference>
<comment type="caution">
    <text evidence="4">The sequence shown here is derived from an EMBL/GenBank/DDBJ whole genome shotgun (WGS) entry which is preliminary data.</text>
</comment>
<dbReference type="Gene3D" id="1.10.1420.10">
    <property type="match status" value="2"/>
</dbReference>
<evidence type="ECO:0000256" key="2">
    <source>
        <dbReference type="SAM" id="MobiDB-lite"/>
    </source>
</evidence>
<evidence type="ECO:0000259" key="3">
    <source>
        <dbReference type="SMART" id="SM00533"/>
    </source>
</evidence>
<dbReference type="GO" id="GO:0030983">
    <property type="term" value="F:mismatched DNA binding"/>
    <property type="evidence" value="ECO:0007669"/>
    <property type="project" value="InterPro"/>
</dbReference>
<organism evidence="4 5">
    <name type="scientific">Cerrena zonata</name>
    <dbReference type="NCBI Taxonomy" id="2478898"/>
    <lineage>
        <taxon>Eukaryota</taxon>
        <taxon>Fungi</taxon>
        <taxon>Dikarya</taxon>
        <taxon>Basidiomycota</taxon>
        <taxon>Agaricomycotina</taxon>
        <taxon>Agaricomycetes</taxon>
        <taxon>Polyporales</taxon>
        <taxon>Cerrenaceae</taxon>
        <taxon>Cerrena</taxon>
    </lineage>
</organism>
<feature type="region of interest" description="Disordered" evidence="2">
    <location>
        <begin position="1"/>
        <end position="44"/>
    </location>
</feature>
<dbReference type="GO" id="GO:0006298">
    <property type="term" value="P:mismatch repair"/>
    <property type="evidence" value="ECO:0007669"/>
    <property type="project" value="InterPro"/>
</dbReference>
<evidence type="ECO:0000313" key="4">
    <source>
        <dbReference type="EMBL" id="KAK7688084.1"/>
    </source>
</evidence>
<dbReference type="PANTHER" id="PTHR11361">
    <property type="entry name" value="DNA MISMATCH REPAIR PROTEIN MUTS FAMILY MEMBER"/>
    <property type="match status" value="1"/>
</dbReference>
<name>A0AAW0G9N3_9APHY</name>
<dbReference type="EMBL" id="JASBNA010000011">
    <property type="protein sequence ID" value="KAK7688084.1"/>
    <property type="molecule type" value="Genomic_DNA"/>
</dbReference>
<dbReference type="GO" id="GO:0005524">
    <property type="term" value="F:ATP binding"/>
    <property type="evidence" value="ECO:0007669"/>
    <property type="project" value="InterPro"/>
</dbReference>
<accession>A0AAW0G9N3</accession>
<sequence>MMRPPTSDVSSTRPWTGRSTQVPRTAQSRPATARPHTAASSRHTSSYVVAVLEGRGVSRDVGMAALDRDTGKVFLVQLADTTTYVKTLQQLNLHTPSLILVPDTFLSASHDPLATGGRKPNSTSVLVKRILDEFEGVPMEPVMRKYWNETAGLEFINQLCVEDDERAATVITVANKWVYALCLIGSSPYESLLRYYALSATCALFKHAENKLNTRFSPASLRIRYIQVDGTMMIDPETARNLELVGSMTSKRSTHSLLGVLNHTYTVMAARNMRVNLLAPVASQDAIDARHDVVEEFVQSEVRFTEVKDALKPFNKMDFDKLIASFTVAESSDYTSAKVASARVTLMLNLRSVVKNLPALAKSIEGGQSRLLHFLHKLMSDGRLADIEQEIEKHLNDDATLAKGGVKAVMSRVYAVRANCNRLLDVARETYKENVADIFALNAELSKQHDLPLTVVNQETGFVFQLKKNDLDGSELPRGFINVVVKKGKYTFSSLELQKRNARMKDALDETLVLSARVINDLIQYVVSNIGALYKASESVALLDMLWSFAHTSIVRNYGVLNVIIHLRVVILFLKAYNLQVLPSQMMCTAAMPPLSK</sequence>
<dbReference type="GO" id="GO:0005634">
    <property type="term" value="C:nucleus"/>
    <property type="evidence" value="ECO:0007669"/>
    <property type="project" value="TreeGrafter"/>
</dbReference>
<comment type="similarity">
    <text evidence="1">Belongs to the DNA mismatch repair MutS family.</text>
</comment>
<dbReference type="PANTHER" id="PTHR11361:SF21">
    <property type="entry name" value="MUTS PROTEIN HOMOLOG 4"/>
    <property type="match status" value="1"/>
</dbReference>
<dbReference type="InterPro" id="IPR007861">
    <property type="entry name" value="DNA_mismatch_repair_MutS_clamp"/>
</dbReference>
<dbReference type="Gene3D" id="3.30.420.110">
    <property type="entry name" value="MutS, connector domain"/>
    <property type="match status" value="1"/>
</dbReference>
<gene>
    <name evidence="4" type="ORF">QCA50_008454</name>
</gene>
<dbReference type="SUPFAM" id="SSF53150">
    <property type="entry name" value="DNA repair protein MutS, domain II"/>
    <property type="match status" value="1"/>
</dbReference>
<dbReference type="AlphaFoldDB" id="A0AAW0G9N3"/>
<dbReference type="InterPro" id="IPR017261">
    <property type="entry name" value="DNA_mismatch_repair_MutS/MSH"/>
</dbReference>
<protein>
    <recommendedName>
        <fullName evidence="3">DNA mismatch repair protein MutS core domain-containing protein</fullName>
    </recommendedName>
</protein>
<proteinExistence type="inferred from homology"/>
<dbReference type="InterPro" id="IPR045076">
    <property type="entry name" value="MutS"/>
</dbReference>
<reference evidence="4 5" key="1">
    <citation type="submission" date="2022-09" db="EMBL/GenBank/DDBJ databases">
        <authorList>
            <person name="Palmer J.M."/>
        </authorList>
    </citation>
    <scope>NUCLEOTIDE SEQUENCE [LARGE SCALE GENOMIC DNA]</scope>
    <source>
        <strain evidence="4 5">DSM 7382</strain>
    </source>
</reference>
<dbReference type="SUPFAM" id="SSF48334">
    <property type="entry name" value="DNA repair protein MutS, domain III"/>
    <property type="match status" value="1"/>
</dbReference>
<feature type="domain" description="DNA mismatch repair protein MutS core" evidence="3">
    <location>
        <begin position="252"/>
        <end position="584"/>
    </location>
</feature>
<dbReference type="PIRSF" id="PIRSF037677">
    <property type="entry name" value="DNA_mis_repair_Msh6"/>
    <property type="match status" value="1"/>
</dbReference>
<dbReference type="InterPro" id="IPR036678">
    <property type="entry name" value="MutS_con_dom_sf"/>
</dbReference>
<dbReference type="InterPro" id="IPR007696">
    <property type="entry name" value="DNA_mismatch_repair_MutS_core"/>
</dbReference>
<evidence type="ECO:0000313" key="5">
    <source>
        <dbReference type="Proteomes" id="UP001385951"/>
    </source>
</evidence>
<dbReference type="Pfam" id="PF05190">
    <property type="entry name" value="MutS_IV"/>
    <property type="match status" value="1"/>
</dbReference>
<dbReference type="Pfam" id="PF05192">
    <property type="entry name" value="MutS_III"/>
    <property type="match status" value="1"/>
</dbReference>
<evidence type="ECO:0000256" key="1">
    <source>
        <dbReference type="ARBA" id="ARBA00006271"/>
    </source>
</evidence>
<keyword evidence="5" id="KW-1185">Reference proteome</keyword>